<dbReference type="EMBL" id="WSFT01000029">
    <property type="protein sequence ID" value="MBS4538231.1"/>
    <property type="molecule type" value="Genomic_DNA"/>
</dbReference>
<protein>
    <submittedName>
        <fullName evidence="2">HNH endonuclease</fullName>
    </submittedName>
</protein>
<dbReference type="RefSeq" id="WP_203366158.1">
    <property type="nucleotide sequence ID" value="NZ_WSFT01000029.1"/>
</dbReference>
<accession>A0A942UXN3</accession>
<keyword evidence="2" id="KW-0378">Hydrolase</keyword>
<reference evidence="2" key="1">
    <citation type="submission" date="2019-12" db="EMBL/GenBank/DDBJ databases">
        <title>Clostridiaceae gen. nov. sp. nov., isolated from sediment in Xinjiang, China.</title>
        <authorList>
            <person name="Zhang R."/>
        </authorList>
    </citation>
    <scope>NUCLEOTIDE SEQUENCE</scope>
    <source>
        <strain evidence="2">D2Q-11</strain>
    </source>
</reference>
<evidence type="ECO:0000313" key="2">
    <source>
        <dbReference type="EMBL" id="MBS4538231.1"/>
    </source>
</evidence>
<dbReference type="InterPro" id="IPR003615">
    <property type="entry name" value="HNH_nuc"/>
</dbReference>
<keyword evidence="2" id="KW-0540">Nuclease</keyword>
<gene>
    <name evidence="2" type="ORF">GOQ27_07135</name>
</gene>
<dbReference type="AlphaFoldDB" id="A0A942UXN3"/>
<keyword evidence="2" id="KW-0255">Endonuclease</keyword>
<dbReference type="SMART" id="SM00507">
    <property type="entry name" value="HNHc"/>
    <property type="match status" value="1"/>
</dbReference>
<sequence>MKEIKNYIDKTIRSGNKPNLKMFIYLISLTETFEEVLDIAEYLQSLGFTLGKKKYNWMLALVESYDDAKTIISAMKKKRVNIDIENYLNFVNTAENSFQVRQIINDMEINNIETVPAIYARLLWVQDSYDNARKILDEVKQSGLEPFIMYYILLSTAQCENEVREVIDDLKMIGREFDIEDYYRFAYKNRRDIVKLTRESLRRNYKPSNYEDLYEYKKQDKLSKKRQQIINVTRRDYVIVNYLKEIYNNSCQVCGIKLSLGNDIYYSEVHHIKPLSCNGPDILENMLVLCPNHHKLFDRGAITINIENKKVIHIDAKNNINTLSLTLKHKVDKSYVNYHNYNILIKV</sequence>
<dbReference type="GO" id="GO:0004519">
    <property type="term" value="F:endonuclease activity"/>
    <property type="evidence" value="ECO:0007669"/>
    <property type="project" value="UniProtKB-KW"/>
</dbReference>
<dbReference type="CDD" id="cd00085">
    <property type="entry name" value="HNHc"/>
    <property type="match status" value="1"/>
</dbReference>
<dbReference type="Proteomes" id="UP000724672">
    <property type="component" value="Unassembled WGS sequence"/>
</dbReference>
<organism evidence="2 3">
    <name type="scientific">Anaeromonas frigoriresistens</name>
    <dbReference type="NCBI Taxonomy" id="2683708"/>
    <lineage>
        <taxon>Bacteria</taxon>
        <taxon>Bacillati</taxon>
        <taxon>Bacillota</taxon>
        <taxon>Tissierellia</taxon>
        <taxon>Tissierellales</taxon>
        <taxon>Thermohalobacteraceae</taxon>
        <taxon>Anaeromonas</taxon>
    </lineage>
</organism>
<dbReference type="Pfam" id="PF13391">
    <property type="entry name" value="HNH_2"/>
    <property type="match status" value="1"/>
</dbReference>
<proteinExistence type="predicted"/>
<dbReference type="Gene3D" id="1.10.30.50">
    <property type="match status" value="1"/>
</dbReference>
<evidence type="ECO:0000313" key="3">
    <source>
        <dbReference type="Proteomes" id="UP000724672"/>
    </source>
</evidence>
<keyword evidence="3" id="KW-1185">Reference proteome</keyword>
<feature type="domain" description="HNH nuclease" evidence="1">
    <location>
        <begin position="241"/>
        <end position="295"/>
    </location>
</feature>
<evidence type="ECO:0000259" key="1">
    <source>
        <dbReference type="SMART" id="SM00507"/>
    </source>
</evidence>
<comment type="caution">
    <text evidence="2">The sequence shown here is derived from an EMBL/GenBank/DDBJ whole genome shotgun (WGS) entry which is preliminary data.</text>
</comment>
<name>A0A942UXN3_9FIRM</name>